<dbReference type="Pfam" id="PF06267">
    <property type="entry name" value="DUF1028"/>
    <property type="match status" value="1"/>
</dbReference>
<feature type="domain" description="Putative peptidoglycan binding" evidence="1">
    <location>
        <begin position="242"/>
        <end position="294"/>
    </location>
</feature>
<dbReference type="InterPro" id="IPR010430">
    <property type="entry name" value="DUF1028"/>
</dbReference>
<dbReference type="Gene3D" id="3.60.20.10">
    <property type="entry name" value="Glutamine Phosphoribosylpyrophosphate, subunit 1, domain 1"/>
    <property type="match status" value="1"/>
</dbReference>
<evidence type="ECO:0000313" key="3">
    <source>
        <dbReference type="Proteomes" id="UP000317722"/>
    </source>
</evidence>
<gene>
    <name evidence="2" type="ORF">EAH86_17110</name>
</gene>
<dbReference type="PANTHER" id="PTHR39328:SF1">
    <property type="entry name" value="BLL2871 PROTEIN"/>
    <property type="match status" value="1"/>
</dbReference>
<organism evidence="2 3">
    <name type="scientific">Pedococcus bigeumensis</name>
    <dbReference type="NCBI Taxonomy" id="433644"/>
    <lineage>
        <taxon>Bacteria</taxon>
        <taxon>Bacillati</taxon>
        <taxon>Actinomycetota</taxon>
        <taxon>Actinomycetes</taxon>
        <taxon>Micrococcales</taxon>
        <taxon>Intrasporangiaceae</taxon>
        <taxon>Pedococcus</taxon>
    </lineage>
</organism>
<dbReference type="InterPro" id="IPR014927">
    <property type="entry name" value="PG-bd_2"/>
</dbReference>
<dbReference type="EMBL" id="RCZM01000006">
    <property type="protein sequence ID" value="TPG13941.1"/>
    <property type="molecule type" value="Genomic_DNA"/>
</dbReference>
<evidence type="ECO:0000259" key="1">
    <source>
        <dbReference type="Pfam" id="PF08823"/>
    </source>
</evidence>
<dbReference type="SUPFAM" id="SSF56235">
    <property type="entry name" value="N-terminal nucleophile aminohydrolases (Ntn hydrolases)"/>
    <property type="match status" value="1"/>
</dbReference>
<proteinExistence type="predicted"/>
<dbReference type="Pfam" id="PF08823">
    <property type="entry name" value="PG_binding_2"/>
    <property type="match status" value="1"/>
</dbReference>
<evidence type="ECO:0000313" key="2">
    <source>
        <dbReference type="EMBL" id="TPG13941.1"/>
    </source>
</evidence>
<accession>A0A502CQG7</accession>
<keyword evidence="3" id="KW-1185">Reference proteome</keyword>
<sequence length="302" mass="30765">MTFSIVGQVGAGFGVAVASKFPFVGAVVPEVRPGVGAVATQAMARVGYRSVALDALASGRDAAAAVVACTSPDEERAHRQLGVVGLDSQATFTGDSCMDWAGGVSGRETSGGYAIQGNILTGPEVVAAMESAWLGTAGASLTDRLVAALLAGDAAGGDSRGRQGAALYAVLPGAGYDHCGVLADIRVDDHPDAPQELARLLRMNDLIFGGPEDVLPWTSPRVDATGLGDARELGDARGVGDARETGQLADEVSRRLAVLGFQGEVAEALSSWAGEANYEMRLSPDGIDTKVLAALRAATPDS</sequence>
<dbReference type="Proteomes" id="UP000317722">
    <property type="component" value="Unassembled WGS sequence"/>
</dbReference>
<comment type="caution">
    <text evidence="2">The sequence shown here is derived from an EMBL/GenBank/DDBJ whole genome shotgun (WGS) entry which is preliminary data.</text>
</comment>
<dbReference type="AlphaFoldDB" id="A0A502CQG7"/>
<reference evidence="2 3" key="1">
    <citation type="journal article" date="2019" name="Environ. Microbiol.">
        <title>Species interactions and distinct microbial communities in high Arctic permafrost affected cryosols are associated with the CH4 and CO2 gas fluxes.</title>
        <authorList>
            <person name="Altshuler I."/>
            <person name="Hamel J."/>
            <person name="Turney S."/>
            <person name="Magnuson E."/>
            <person name="Levesque R."/>
            <person name="Greer C."/>
            <person name="Whyte L.G."/>
        </authorList>
    </citation>
    <scope>NUCLEOTIDE SEQUENCE [LARGE SCALE GENOMIC DNA]</scope>
    <source>
        <strain evidence="2 3">S9.3A</strain>
    </source>
</reference>
<dbReference type="InterPro" id="IPR029055">
    <property type="entry name" value="Ntn_hydrolases_N"/>
</dbReference>
<name>A0A502CQG7_9MICO</name>
<protein>
    <submittedName>
        <fullName evidence="2">DUF1028 domain-containing protein</fullName>
    </submittedName>
</protein>
<dbReference type="OrthoDB" id="9790012at2"/>
<dbReference type="RefSeq" id="WP_140742958.1">
    <property type="nucleotide sequence ID" value="NZ_RCZM01000006.1"/>
</dbReference>
<dbReference type="PANTHER" id="PTHR39328">
    <property type="entry name" value="BLL2871 PROTEIN"/>
    <property type="match status" value="1"/>
</dbReference>